<keyword evidence="2" id="KW-1185">Reference proteome</keyword>
<protein>
    <submittedName>
        <fullName evidence="1">Uncharacterized protein</fullName>
    </submittedName>
</protein>
<name>A0A849KJD9_9BURK</name>
<reference evidence="1 2" key="2">
    <citation type="submission" date="2020-06" db="EMBL/GenBank/DDBJ databases">
        <title>Ramlibacter rhizophilus sp. nov., isolated from rhizosphere soil of national flower Mugunghwa from South Korea.</title>
        <authorList>
            <person name="Zheng-Fei Y."/>
            <person name="Huan T."/>
        </authorList>
    </citation>
    <scope>NUCLEOTIDE SEQUENCE [LARGE SCALE GENOMIC DNA]</scope>
    <source>
        <strain evidence="1 2">B156</strain>
    </source>
</reference>
<proteinExistence type="predicted"/>
<reference evidence="1 2" key="1">
    <citation type="submission" date="2020-05" db="EMBL/GenBank/DDBJ databases">
        <authorList>
            <person name="Khan S.A."/>
            <person name="Jeon C.O."/>
            <person name="Chun B.H."/>
        </authorList>
    </citation>
    <scope>NUCLEOTIDE SEQUENCE [LARGE SCALE GENOMIC DNA]</scope>
    <source>
        <strain evidence="1 2">B156</strain>
    </source>
</reference>
<dbReference type="EMBL" id="JABFCS010000001">
    <property type="protein sequence ID" value="NNU44945.1"/>
    <property type="molecule type" value="Genomic_DNA"/>
</dbReference>
<accession>A0A849KJD9</accession>
<evidence type="ECO:0000313" key="2">
    <source>
        <dbReference type="Proteomes" id="UP000552954"/>
    </source>
</evidence>
<dbReference type="RefSeq" id="WP_171562288.1">
    <property type="nucleotide sequence ID" value="NZ_JABFCS010000001.1"/>
</dbReference>
<dbReference type="AlphaFoldDB" id="A0A849KJD9"/>
<gene>
    <name evidence="1" type="ORF">HK415_19975</name>
</gene>
<comment type="caution">
    <text evidence="1">The sequence shown here is derived from an EMBL/GenBank/DDBJ whole genome shotgun (WGS) entry which is preliminary data.</text>
</comment>
<organism evidence="1 2">
    <name type="scientific">Ramlibacter montanisoli</name>
    <dbReference type="NCBI Taxonomy" id="2732512"/>
    <lineage>
        <taxon>Bacteria</taxon>
        <taxon>Pseudomonadati</taxon>
        <taxon>Pseudomonadota</taxon>
        <taxon>Betaproteobacteria</taxon>
        <taxon>Burkholderiales</taxon>
        <taxon>Comamonadaceae</taxon>
        <taxon>Ramlibacter</taxon>
    </lineage>
</organism>
<evidence type="ECO:0000313" key="1">
    <source>
        <dbReference type="EMBL" id="NNU44945.1"/>
    </source>
</evidence>
<sequence length="101" mass="10999">MQQLRGWLREQGLAPANERIQADAHLACTALRTGLQDAQPHLGREYLVEKLESNLERWSATGLYPGLALGAGQRFASKAGYLVRFEPRSGGLAPSAQRSAP</sequence>
<dbReference type="Proteomes" id="UP000552954">
    <property type="component" value="Unassembled WGS sequence"/>
</dbReference>